<evidence type="ECO:0000256" key="3">
    <source>
        <dbReference type="ARBA" id="ARBA00022723"/>
    </source>
</evidence>
<dbReference type="PANTHER" id="PTHR10281:SF72">
    <property type="entry name" value="NEUDESIN"/>
    <property type="match status" value="1"/>
</dbReference>
<dbReference type="GO" id="GO:0046872">
    <property type="term" value="F:metal ion binding"/>
    <property type="evidence" value="ECO:0007669"/>
    <property type="project" value="UniProtKB-KW"/>
</dbReference>
<evidence type="ECO:0000259" key="9">
    <source>
        <dbReference type="SMART" id="SM01117"/>
    </source>
</evidence>
<reference evidence="10 11" key="1">
    <citation type="submission" date="2008-07" db="EMBL/GenBank/DDBJ databases">
        <authorList>
            <person name="El-Sayed N."/>
            <person name="Caler E."/>
            <person name="Inman J."/>
            <person name="Amedeo P."/>
            <person name="Hass B."/>
            <person name="Wortman J."/>
        </authorList>
    </citation>
    <scope>NUCLEOTIDE SEQUENCE [LARGE SCALE GENOMIC DNA]</scope>
    <source>
        <strain evidence="11">ATCC 50983 / TXsc</strain>
    </source>
</reference>
<dbReference type="InterPro" id="IPR036400">
    <property type="entry name" value="Cyt_B5-like_heme/steroid_sf"/>
</dbReference>
<evidence type="ECO:0000313" key="10">
    <source>
        <dbReference type="EMBL" id="EER19549.1"/>
    </source>
</evidence>
<keyword evidence="8" id="KW-1133">Transmembrane helix</keyword>
<keyword evidence="8" id="KW-0812">Transmembrane</keyword>
<keyword evidence="7" id="KW-0175">Coiled coil</keyword>
<dbReference type="Proteomes" id="UP000007800">
    <property type="component" value="Unassembled WGS sequence"/>
</dbReference>
<comment type="subcellular location">
    <subcellularLocation>
        <location evidence="1">Endoplasmic reticulum</location>
    </subcellularLocation>
</comment>
<organism evidence="11">
    <name type="scientific">Perkinsus marinus (strain ATCC 50983 / TXsc)</name>
    <dbReference type="NCBI Taxonomy" id="423536"/>
    <lineage>
        <taxon>Eukaryota</taxon>
        <taxon>Sar</taxon>
        <taxon>Alveolata</taxon>
        <taxon>Perkinsozoa</taxon>
        <taxon>Perkinsea</taxon>
        <taxon>Perkinsida</taxon>
        <taxon>Perkinsidae</taxon>
        <taxon>Perkinsus</taxon>
    </lineage>
</organism>
<dbReference type="SUPFAM" id="SSF55856">
    <property type="entry name" value="Cytochrome b5-like heme/steroid binding domain"/>
    <property type="match status" value="1"/>
</dbReference>
<dbReference type="OrthoDB" id="438979at2759"/>
<protein>
    <submittedName>
        <fullName evidence="10">Membrane-associated progesterone receptor component, putative</fullName>
    </submittedName>
</protein>
<evidence type="ECO:0000256" key="2">
    <source>
        <dbReference type="ARBA" id="ARBA00022617"/>
    </source>
</evidence>
<evidence type="ECO:0000256" key="8">
    <source>
        <dbReference type="SAM" id="Phobius"/>
    </source>
</evidence>
<feature type="coiled-coil region" evidence="7">
    <location>
        <begin position="175"/>
        <end position="202"/>
    </location>
</feature>
<dbReference type="Gene3D" id="3.10.120.10">
    <property type="entry name" value="Cytochrome b5-like heme/steroid binding domain"/>
    <property type="match status" value="1"/>
</dbReference>
<evidence type="ECO:0000256" key="4">
    <source>
        <dbReference type="ARBA" id="ARBA00022824"/>
    </source>
</evidence>
<dbReference type="GeneID" id="9039810"/>
<dbReference type="GO" id="GO:0005783">
    <property type="term" value="C:endoplasmic reticulum"/>
    <property type="evidence" value="ECO:0007669"/>
    <property type="project" value="UniProtKB-SubCell"/>
</dbReference>
<feature type="domain" description="Cytochrome b5 heme-binding" evidence="9">
    <location>
        <begin position="48"/>
        <end position="150"/>
    </location>
</feature>
<gene>
    <name evidence="10" type="ORF">Pmar_PMAR012530</name>
</gene>
<evidence type="ECO:0000256" key="1">
    <source>
        <dbReference type="ARBA" id="ARBA00004240"/>
    </source>
</evidence>
<dbReference type="AlphaFoldDB" id="C5K7L4"/>
<dbReference type="InterPro" id="IPR001199">
    <property type="entry name" value="Cyt_B5-like_heme/steroid-bd"/>
</dbReference>
<dbReference type="RefSeq" id="XP_002787753.1">
    <property type="nucleotide sequence ID" value="XM_002787707.1"/>
</dbReference>
<proteinExistence type="inferred from homology"/>
<keyword evidence="4" id="KW-0256">Endoplasmic reticulum</keyword>
<dbReference type="PANTHER" id="PTHR10281">
    <property type="entry name" value="MEMBRANE-ASSOCIATED PROGESTERONE RECEPTOR COMPONENT-RELATED"/>
    <property type="match status" value="1"/>
</dbReference>
<evidence type="ECO:0000256" key="7">
    <source>
        <dbReference type="SAM" id="Coils"/>
    </source>
</evidence>
<dbReference type="InterPro" id="IPR050577">
    <property type="entry name" value="MAPR/NEUFC/NENF-like"/>
</dbReference>
<dbReference type="SMART" id="SM01117">
    <property type="entry name" value="Cyt-b5"/>
    <property type="match status" value="1"/>
</dbReference>
<keyword evidence="5" id="KW-0408">Iron</keyword>
<feature type="transmembrane region" description="Helical" evidence="8">
    <location>
        <begin position="6"/>
        <end position="26"/>
    </location>
</feature>
<name>C5K7L4_PERM5</name>
<evidence type="ECO:0000256" key="5">
    <source>
        <dbReference type="ARBA" id="ARBA00023004"/>
    </source>
</evidence>
<evidence type="ECO:0000313" key="11">
    <source>
        <dbReference type="Proteomes" id="UP000007800"/>
    </source>
</evidence>
<keyword evidence="10" id="KW-0675">Receptor</keyword>
<evidence type="ECO:0000256" key="6">
    <source>
        <dbReference type="ARBA" id="ARBA00038357"/>
    </source>
</evidence>
<keyword evidence="8" id="KW-0472">Membrane</keyword>
<keyword evidence="2" id="KW-0349">Heme</keyword>
<comment type="similarity">
    <text evidence="6">Belongs to the cytochrome b5 family. MAPR subfamily.</text>
</comment>
<keyword evidence="3" id="KW-0479">Metal-binding</keyword>
<dbReference type="EMBL" id="GG671079">
    <property type="protein sequence ID" value="EER19549.1"/>
    <property type="molecule type" value="Genomic_DNA"/>
</dbReference>
<sequence>MLNDSAYLPSWVALICILGAALMWYLTREQSPAPSPEPYKDSKGRLVFSFAALQRFDGRNNADKKMYMGLKGKVYDVTKSRMLGVPGEHYAKIWAGKDCTVSMCLLSLKPEDANRTDWDEVQKEKPQYRKALLSWVKHFHDKYPVVGYVEEYIKDGRDLEAEDKQDFIEIEVIEKAKAAEKAAILEKKKKEAAAAAKKAEAQ</sequence>
<dbReference type="GO" id="GO:0016020">
    <property type="term" value="C:membrane"/>
    <property type="evidence" value="ECO:0007669"/>
    <property type="project" value="TreeGrafter"/>
</dbReference>
<accession>C5K7L4</accession>
<keyword evidence="11" id="KW-1185">Reference proteome</keyword>
<dbReference type="InParanoid" id="C5K7L4"/>